<sequence length="307" mass="34443">MSIQSSPSHQPVALPFPTGRGRGNVKRRQATSDLRVQRESVKRKIKPPPRVESTQPRDTSPEPYSSGEETAAGEERFEVTEEGSWVNGTMPPDHDEDGTGAEWVDEDENDKDELLDLEYHPNYVNNIEKRRRRWDVRWEALQQAFQALDCETDTTMVLLAAPSHSTKLHALTSRSIRREIGTQSPGMHNMRNSFRGIAARRRASRAQSTTLVERFLSSNAYSSGDGSDGSSSESREGDLKRALETALGSLGLLRSIYETRVARWEDEMSRISDERERVEMLLRQTLGVGLQDGNMNMNGVGVPNGLM</sequence>
<organism evidence="2 3">
    <name type="scientific">Rhizopogon vinicolor AM-OR11-026</name>
    <dbReference type="NCBI Taxonomy" id="1314800"/>
    <lineage>
        <taxon>Eukaryota</taxon>
        <taxon>Fungi</taxon>
        <taxon>Dikarya</taxon>
        <taxon>Basidiomycota</taxon>
        <taxon>Agaricomycotina</taxon>
        <taxon>Agaricomycetes</taxon>
        <taxon>Agaricomycetidae</taxon>
        <taxon>Boletales</taxon>
        <taxon>Suillineae</taxon>
        <taxon>Rhizopogonaceae</taxon>
        <taxon>Rhizopogon</taxon>
    </lineage>
</organism>
<dbReference type="AlphaFoldDB" id="A0A1B7MLF1"/>
<protein>
    <submittedName>
        <fullName evidence="2">Uncharacterized protein</fullName>
    </submittedName>
</protein>
<dbReference type="InParanoid" id="A0A1B7MLF1"/>
<reference evidence="2 3" key="1">
    <citation type="submission" date="2016-06" db="EMBL/GenBank/DDBJ databases">
        <title>Comparative genomics of the ectomycorrhizal sister species Rhizopogon vinicolor and Rhizopogon vesiculosus (Basidiomycota: Boletales) reveals a divergence of the mating type B locus.</title>
        <authorList>
            <consortium name="DOE Joint Genome Institute"/>
            <person name="Mujic A.B."/>
            <person name="Kuo A."/>
            <person name="Tritt A."/>
            <person name="Lipzen A."/>
            <person name="Chen C."/>
            <person name="Johnson J."/>
            <person name="Sharma A."/>
            <person name="Barry K."/>
            <person name="Grigoriev I.V."/>
            <person name="Spatafora J.W."/>
        </authorList>
    </citation>
    <scope>NUCLEOTIDE SEQUENCE [LARGE SCALE GENOMIC DNA]</scope>
    <source>
        <strain evidence="2 3">AM-OR11-026</strain>
    </source>
</reference>
<feature type="region of interest" description="Disordered" evidence="1">
    <location>
        <begin position="1"/>
        <end position="103"/>
    </location>
</feature>
<dbReference type="Proteomes" id="UP000092154">
    <property type="component" value="Unassembled WGS sequence"/>
</dbReference>
<proteinExistence type="predicted"/>
<gene>
    <name evidence="2" type="ORF">K503DRAFT_700438</name>
</gene>
<evidence type="ECO:0000313" key="3">
    <source>
        <dbReference type="Proteomes" id="UP000092154"/>
    </source>
</evidence>
<accession>A0A1B7MLF1</accession>
<evidence type="ECO:0000313" key="2">
    <source>
        <dbReference type="EMBL" id="OAX33416.1"/>
    </source>
</evidence>
<evidence type="ECO:0000256" key="1">
    <source>
        <dbReference type="SAM" id="MobiDB-lite"/>
    </source>
</evidence>
<keyword evidence="3" id="KW-1185">Reference proteome</keyword>
<feature type="compositionally biased region" description="Acidic residues" evidence="1">
    <location>
        <begin position="94"/>
        <end position="103"/>
    </location>
</feature>
<dbReference type="EMBL" id="KV448773">
    <property type="protein sequence ID" value="OAX33416.1"/>
    <property type="molecule type" value="Genomic_DNA"/>
</dbReference>
<name>A0A1B7MLF1_9AGAM</name>
<dbReference type="STRING" id="1314800.A0A1B7MLF1"/>
<dbReference type="OrthoDB" id="3243310at2759"/>